<evidence type="ECO:0000259" key="6">
    <source>
        <dbReference type="PROSITE" id="PS50949"/>
    </source>
</evidence>
<comment type="similarity">
    <text evidence="1">In the C-terminal section; belongs to the class-I pyridoxal-phosphate-dependent aminotransferase family.</text>
</comment>
<dbReference type="InterPro" id="IPR036390">
    <property type="entry name" value="WH_DNA-bd_sf"/>
</dbReference>
<proteinExistence type="inferred from homology"/>
<keyword evidence="7" id="KW-0032">Aminotransferase</keyword>
<dbReference type="CDD" id="cd00609">
    <property type="entry name" value="AAT_like"/>
    <property type="match status" value="1"/>
</dbReference>
<dbReference type="InterPro" id="IPR036388">
    <property type="entry name" value="WH-like_DNA-bd_sf"/>
</dbReference>
<dbReference type="InterPro" id="IPR015424">
    <property type="entry name" value="PyrdxlP-dep_Trfase"/>
</dbReference>
<evidence type="ECO:0000256" key="2">
    <source>
        <dbReference type="ARBA" id="ARBA00022898"/>
    </source>
</evidence>
<evidence type="ECO:0000256" key="4">
    <source>
        <dbReference type="ARBA" id="ARBA00023125"/>
    </source>
</evidence>
<dbReference type="Pfam" id="PF00155">
    <property type="entry name" value="Aminotran_1_2"/>
    <property type="match status" value="1"/>
</dbReference>
<dbReference type="OrthoDB" id="9808770at2"/>
<dbReference type="CDD" id="cd07377">
    <property type="entry name" value="WHTH_GntR"/>
    <property type="match status" value="1"/>
</dbReference>
<keyword evidence="5" id="KW-0804">Transcription</keyword>
<comment type="caution">
    <text evidence="7">The sequence shown here is derived from an EMBL/GenBank/DDBJ whole genome shotgun (WGS) entry which is preliminary data.</text>
</comment>
<keyword evidence="8" id="KW-1185">Reference proteome</keyword>
<dbReference type="SUPFAM" id="SSF53383">
    <property type="entry name" value="PLP-dependent transferases"/>
    <property type="match status" value="1"/>
</dbReference>
<dbReference type="RefSeq" id="WP_149308650.1">
    <property type="nucleotide sequence ID" value="NZ_SRSD01000009.1"/>
</dbReference>
<protein>
    <submittedName>
        <fullName evidence="7">PLP-dependent aminotransferase family protein</fullName>
    </submittedName>
</protein>
<dbReference type="GO" id="GO:0003700">
    <property type="term" value="F:DNA-binding transcription factor activity"/>
    <property type="evidence" value="ECO:0007669"/>
    <property type="project" value="InterPro"/>
</dbReference>
<evidence type="ECO:0000313" key="7">
    <source>
        <dbReference type="EMBL" id="KAA0889009.1"/>
    </source>
</evidence>
<gene>
    <name evidence="7" type="ORF">ET418_14235</name>
</gene>
<dbReference type="InterPro" id="IPR004839">
    <property type="entry name" value="Aminotransferase_I/II_large"/>
</dbReference>
<reference evidence="7 8" key="1">
    <citation type="submission" date="2019-04" db="EMBL/GenBank/DDBJ databases">
        <title>Geobacter ruber sp. nov., ferric-reducing bacteria isolated from paddy soil.</title>
        <authorList>
            <person name="Xu Z."/>
            <person name="Masuda Y."/>
            <person name="Itoh H."/>
            <person name="Senoo K."/>
        </authorList>
    </citation>
    <scope>NUCLEOTIDE SEQUENCE [LARGE SCALE GENOMIC DNA]</scope>
    <source>
        <strain evidence="7 8">Red88</strain>
    </source>
</reference>
<dbReference type="PROSITE" id="PS50949">
    <property type="entry name" value="HTH_GNTR"/>
    <property type="match status" value="1"/>
</dbReference>
<dbReference type="InterPro" id="IPR015421">
    <property type="entry name" value="PyrdxlP-dep_Trfase_major"/>
</dbReference>
<keyword evidence="4" id="KW-0238">DNA-binding</keyword>
<dbReference type="SMART" id="SM00345">
    <property type="entry name" value="HTH_GNTR"/>
    <property type="match status" value="1"/>
</dbReference>
<feature type="domain" description="HTH gntR-type" evidence="6">
    <location>
        <begin position="10"/>
        <end position="78"/>
    </location>
</feature>
<name>A0A5A9X9X2_9BACT</name>
<dbReference type="AlphaFoldDB" id="A0A5A9X9X2"/>
<dbReference type="GO" id="GO:0008483">
    <property type="term" value="F:transaminase activity"/>
    <property type="evidence" value="ECO:0007669"/>
    <property type="project" value="UniProtKB-KW"/>
</dbReference>
<organism evidence="7 8">
    <name type="scientific">Oryzomonas rubra</name>
    <dbReference type="NCBI Taxonomy" id="2509454"/>
    <lineage>
        <taxon>Bacteria</taxon>
        <taxon>Pseudomonadati</taxon>
        <taxon>Thermodesulfobacteriota</taxon>
        <taxon>Desulfuromonadia</taxon>
        <taxon>Geobacterales</taxon>
        <taxon>Geobacteraceae</taxon>
        <taxon>Oryzomonas</taxon>
    </lineage>
</organism>
<dbReference type="Gene3D" id="3.40.640.10">
    <property type="entry name" value="Type I PLP-dependent aspartate aminotransferase-like (Major domain)"/>
    <property type="match status" value="1"/>
</dbReference>
<keyword evidence="7" id="KW-0808">Transferase</keyword>
<dbReference type="InterPro" id="IPR051446">
    <property type="entry name" value="HTH_trans_reg/aminotransferase"/>
</dbReference>
<dbReference type="Gene3D" id="1.10.10.10">
    <property type="entry name" value="Winged helix-like DNA-binding domain superfamily/Winged helix DNA-binding domain"/>
    <property type="match status" value="1"/>
</dbReference>
<dbReference type="EMBL" id="SRSD01000009">
    <property type="protein sequence ID" value="KAA0889009.1"/>
    <property type="molecule type" value="Genomic_DNA"/>
</dbReference>
<evidence type="ECO:0000256" key="5">
    <source>
        <dbReference type="ARBA" id="ARBA00023163"/>
    </source>
</evidence>
<dbReference type="PANTHER" id="PTHR46577">
    <property type="entry name" value="HTH-TYPE TRANSCRIPTIONAL REGULATORY PROTEIN GABR"/>
    <property type="match status" value="1"/>
</dbReference>
<dbReference type="GO" id="GO:0003677">
    <property type="term" value="F:DNA binding"/>
    <property type="evidence" value="ECO:0007669"/>
    <property type="project" value="UniProtKB-KW"/>
</dbReference>
<dbReference type="GO" id="GO:0030170">
    <property type="term" value="F:pyridoxal phosphate binding"/>
    <property type="evidence" value="ECO:0007669"/>
    <property type="project" value="InterPro"/>
</dbReference>
<keyword evidence="2" id="KW-0663">Pyridoxal phosphate</keyword>
<sequence length="467" mass="52064">MFILNLHDQTPLYRQLYHQIRERVLSGELPADSRLPSVRDLAAELATSRTTVESAYLELYGEGYIYSKPRSGYFVSALDSEAAPRSLIPAAPRQTPLQDPPHPCAFDFHPARLDPASFPAAIWRRLFLETLRDNVRELTHYDEPQGDWGLRVAIRAYLERSRGVVCDPEQIVICAGLQQSLDIVAVLLKDGHSAVAVEDPGYPLPRSLFRNHGYRVIPLPVGPGGLDLAALRGSGGTVAYVTPSHQLPMGYVMPVANRLRLIEWAATGGRMIIEDDYDSELRYHGKPIPSLQGLRPDGNIIYLGTFSKILSPTLRASYLVLPRTLLAPYHHRFSHYFSTVPLLEQKTLAAFMEQGHWERHIRRMCIICKRKHDALLHALERHFGNQAAIIGQGAGLHVAVQLLGPGPDETELIDRARHRGVRLFPFSATCDVPRSGPPMVLLGFGGMNGDEIEQGVRLLLQAWQSSP</sequence>
<evidence type="ECO:0000256" key="1">
    <source>
        <dbReference type="ARBA" id="ARBA00005384"/>
    </source>
</evidence>
<dbReference type="PRINTS" id="PR00035">
    <property type="entry name" value="HTHGNTR"/>
</dbReference>
<accession>A0A5A9X9X2</accession>
<dbReference type="InterPro" id="IPR000524">
    <property type="entry name" value="Tscrpt_reg_HTH_GntR"/>
</dbReference>
<dbReference type="PANTHER" id="PTHR46577:SF1">
    <property type="entry name" value="HTH-TYPE TRANSCRIPTIONAL REGULATORY PROTEIN GABR"/>
    <property type="match status" value="1"/>
</dbReference>
<dbReference type="SUPFAM" id="SSF46785">
    <property type="entry name" value="Winged helix' DNA-binding domain"/>
    <property type="match status" value="1"/>
</dbReference>
<dbReference type="Pfam" id="PF00392">
    <property type="entry name" value="GntR"/>
    <property type="match status" value="1"/>
</dbReference>
<dbReference type="Proteomes" id="UP000324298">
    <property type="component" value="Unassembled WGS sequence"/>
</dbReference>
<evidence type="ECO:0000256" key="3">
    <source>
        <dbReference type="ARBA" id="ARBA00023015"/>
    </source>
</evidence>
<evidence type="ECO:0000313" key="8">
    <source>
        <dbReference type="Proteomes" id="UP000324298"/>
    </source>
</evidence>
<keyword evidence="3" id="KW-0805">Transcription regulation</keyword>